<dbReference type="Proteomes" id="UP000198598">
    <property type="component" value="Unassembled WGS sequence"/>
</dbReference>
<evidence type="ECO:0000313" key="1">
    <source>
        <dbReference type="EMBL" id="SFD67162.1"/>
    </source>
</evidence>
<reference evidence="1 2" key="1">
    <citation type="submission" date="2016-10" db="EMBL/GenBank/DDBJ databases">
        <authorList>
            <person name="de Groot N.N."/>
        </authorList>
    </citation>
    <scope>NUCLEOTIDE SEQUENCE [LARGE SCALE GENOMIC DNA]</scope>
    <source>
        <strain evidence="1 2">DSM 26130</strain>
    </source>
</reference>
<gene>
    <name evidence="1" type="ORF">SAMN05216167_106169</name>
</gene>
<name>A0A1I1U8K8_9BACT</name>
<sequence>MEMIEKQVVKKELNGMGNLYEVAPESKKMAFREALLVFSKRDSINYYRAFRDVWKYSESITKAPFAIVATAHNVLGFNYLNETDK</sequence>
<dbReference type="EMBL" id="FOLQ01000006">
    <property type="protein sequence ID" value="SFD67162.1"/>
    <property type="molecule type" value="Genomic_DNA"/>
</dbReference>
<proteinExistence type="predicted"/>
<accession>A0A1I1U8K8</accession>
<dbReference type="STRING" id="662367.SAMN05216167_106169"/>
<organism evidence="1 2">
    <name type="scientific">Spirosoma endophyticum</name>
    <dbReference type="NCBI Taxonomy" id="662367"/>
    <lineage>
        <taxon>Bacteria</taxon>
        <taxon>Pseudomonadati</taxon>
        <taxon>Bacteroidota</taxon>
        <taxon>Cytophagia</taxon>
        <taxon>Cytophagales</taxon>
        <taxon>Cytophagaceae</taxon>
        <taxon>Spirosoma</taxon>
    </lineage>
</organism>
<protein>
    <submittedName>
        <fullName evidence="1">Uncharacterized protein</fullName>
    </submittedName>
</protein>
<dbReference type="AlphaFoldDB" id="A0A1I1U8K8"/>
<keyword evidence="2" id="KW-1185">Reference proteome</keyword>
<evidence type="ECO:0000313" key="2">
    <source>
        <dbReference type="Proteomes" id="UP000198598"/>
    </source>
</evidence>
<dbReference type="RefSeq" id="WP_093828395.1">
    <property type="nucleotide sequence ID" value="NZ_FOLQ01000006.1"/>
</dbReference>